<feature type="region of interest" description="Disordered" evidence="1">
    <location>
        <begin position="1"/>
        <end position="80"/>
    </location>
</feature>
<evidence type="ECO:0000313" key="3">
    <source>
        <dbReference type="Proteomes" id="UP001165065"/>
    </source>
</evidence>
<feature type="region of interest" description="Disordered" evidence="1">
    <location>
        <begin position="92"/>
        <end position="118"/>
    </location>
</feature>
<feature type="compositionally biased region" description="Basic and acidic residues" evidence="1">
    <location>
        <begin position="7"/>
        <end position="21"/>
    </location>
</feature>
<gene>
    <name evidence="2" type="ORF">TrCOL_g5516</name>
</gene>
<keyword evidence="3" id="KW-1185">Reference proteome</keyword>
<dbReference type="EMBL" id="BRYA01000702">
    <property type="protein sequence ID" value="GMI30248.1"/>
    <property type="molecule type" value="Genomic_DNA"/>
</dbReference>
<feature type="compositionally biased region" description="Polar residues" evidence="1">
    <location>
        <begin position="92"/>
        <end position="104"/>
    </location>
</feature>
<sequence length="189" mass="19894">MGRKSKDKQNKLSAKEPHKVSDQSSPIESPWSLDGDYGYGDTSSKHTSHIPPNLELDDDGNQPASSETKQSAGKKKKKKLLPINMNIKTKVSTAGSYQASSTDRSGFGGGPRRTTMPSLYDSGSSGWTIISIYEKVRGGVVAGLDYFGVGASTTRYSYEPVNMSEGGFGGGGLGAGSGVADIRTCCVIS</sequence>
<organism evidence="2 3">
    <name type="scientific">Triparma columacea</name>
    <dbReference type="NCBI Taxonomy" id="722753"/>
    <lineage>
        <taxon>Eukaryota</taxon>
        <taxon>Sar</taxon>
        <taxon>Stramenopiles</taxon>
        <taxon>Ochrophyta</taxon>
        <taxon>Bolidophyceae</taxon>
        <taxon>Parmales</taxon>
        <taxon>Triparmaceae</taxon>
        <taxon>Triparma</taxon>
    </lineage>
</organism>
<feature type="compositionally biased region" description="Polar residues" evidence="1">
    <location>
        <begin position="62"/>
        <end position="71"/>
    </location>
</feature>
<dbReference type="Proteomes" id="UP001165065">
    <property type="component" value="Unassembled WGS sequence"/>
</dbReference>
<comment type="caution">
    <text evidence="2">The sequence shown here is derived from an EMBL/GenBank/DDBJ whole genome shotgun (WGS) entry which is preliminary data.</text>
</comment>
<dbReference type="AlphaFoldDB" id="A0A9W7G203"/>
<protein>
    <submittedName>
        <fullName evidence="2">Uncharacterized protein</fullName>
    </submittedName>
</protein>
<accession>A0A9W7G203</accession>
<name>A0A9W7G203_9STRA</name>
<evidence type="ECO:0000256" key="1">
    <source>
        <dbReference type="SAM" id="MobiDB-lite"/>
    </source>
</evidence>
<proteinExistence type="predicted"/>
<evidence type="ECO:0000313" key="2">
    <source>
        <dbReference type="EMBL" id="GMI30248.1"/>
    </source>
</evidence>
<reference evidence="3" key="1">
    <citation type="journal article" date="2023" name="Commun. Biol.">
        <title>Genome analysis of Parmales, the sister group of diatoms, reveals the evolutionary specialization of diatoms from phago-mixotrophs to photoautotrophs.</title>
        <authorList>
            <person name="Ban H."/>
            <person name="Sato S."/>
            <person name="Yoshikawa S."/>
            <person name="Yamada K."/>
            <person name="Nakamura Y."/>
            <person name="Ichinomiya M."/>
            <person name="Sato N."/>
            <person name="Blanc-Mathieu R."/>
            <person name="Endo H."/>
            <person name="Kuwata A."/>
            <person name="Ogata H."/>
        </authorList>
    </citation>
    <scope>NUCLEOTIDE SEQUENCE [LARGE SCALE GENOMIC DNA]</scope>
</reference>